<dbReference type="EMBL" id="PYFT01000001">
    <property type="protein sequence ID" value="PSR55507.1"/>
    <property type="molecule type" value="Genomic_DNA"/>
</dbReference>
<comment type="caution">
    <text evidence="5">The sequence shown here is derived from an EMBL/GenBank/DDBJ whole genome shotgun (WGS) entry which is preliminary data.</text>
</comment>
<proteinExistence type="inferred from homology"/>
<dbReference type="RefSeq" id="WP_106931686.1">
    <property type="nucleotide sequence ID" value="NZ_PYFT01000001.1"/>
</dbReference>
<dbReference type="SUPFAM" id="SSF51735">
    <property type="entry name" value="NAD(P)-binding Rossmann-fold domains"/>
    <property type="match status" value="1"/>
</dbReference>
<dbReference type="InterPro" id="IPR057326">
    <property type="entry name" value="KR_dom"/>
</dbReference>
<evidence type="ECO:0000256" key="1">
    <source>
        <dbReference type="ARBA" id="ARBA00006484"/>
    </source>
</evidence>
<sequence length="255" mass="27651">MKTTGNTILITGGSAGIGLELAKLLTQNNNQVIITGRNKERLQRATIQLPNVTAIVSDVSKEADVTNLVNTLYSDFPDLNIVINNAGHALLYDITDPTVNAFEKAAEEMHTNYLSVIRLNEKLLPILKNQPEAAIVNVSSIVAFVPGALVGYSASKAALHSYSQALRLALAETSAIKVFELMPPLVDTEFSQPIGGHNGIPPLAVAEAFVKALEKNEYEIRVGNTEQIYQLFRSSPEAALQVLFQSRKQAQPQNS</sequence>
<dbReference type="PRINTS" id="PR00080">
    <property type="entry name" value="SDRFAMILY"/>
</dbReference>
<dbReference type="InterPro" id="IPR020904">
    <property type="entry name" value="Sc_DH/Rdtase_CS"/>
</dbReference>
<gene>
    <name evidence="5" type="ORF">AHMF7605_19340</name>
</gene>
<dbReference type="GO" id="GO:0016491">
    <property type="term" value="F:oxidoreductase activity"/>
    <property type="evidence" value="ECO:0007669"/>
    <property type="project" value="UniProtKB-KW"/>
</dbReference>
<dbReference type="AlphaFoldDB" id="A0A2T2YJ23"/>
<dbReference type="PANTHER" id="PTHR44196">
    <property type="entry name" value="DEHYDROGENASE/REDUCTASE SDR FAMILY MEMBER 7B"/>
    <property type="match status" value="1"/>
</dbReference>
<dbReference type="PROSITE" id="PS00061">
    <property type="entry name" value="ADH_SHORT"/>
    <property type="match status" value="1"/>
</dbReference>
<comment type="similarity">
    <text evidence="1 3">Belongs to the short-chain dehydrogenases/reductases (SDR) family.</text>
</comment>
<evidence type="ECO:0000313" key="6">
    <source>
        <dbReference type="Proteomes" id="UP000240357"/>
    </source>
</evidence>
<organism evidence="5 6">
    <name type="scientific">Adhaeribacter arboris</name>
    <dbReference type="NCBI Taxonomy" id="2072846"/>
    <lineage>
        <taxon>Bacteria</taxon>
        <taxon>Pseudomonadati</taxon>
        <taxon>Bacteroidota</taxon>
        <taxon>Cytophagia</taxon>
        <taxon>Cytophagales</taxon>
        <taxon>Hymenobacteraceae</taxon>
        <taxon>Adhaeribacter</taxon>
    </lineage>
</organism>
<evidence type="ECO:0000259" key="4">
    <source>
        <dbReference type="SMART" id="SM00822"/>
    </source>
</evidence>
<name>A0A2T2YJ23_9BACT</name>
<feature type="domain" description="Ketoreductase" evidence="4">
    <location>
        <begin position="6"/>
        <end position="182"/>
    </location>
</feature>
<evidence type="ECO:0000313" key="5">
    <source>
        <dbReference type="EMBL" id="PSR55507.1"/>
    </source>
</evidence>
<dbReference type="InterPro" id="IPR002347">
    <property type="entry name" value="SDR_fam"/>
</dbReference>
<keyword evidence="6" id="KW-1185">Reference proteome</keyword>
<dbReference type="PANTHER" id="PTHR44196:SF1">
    <property type="entry name" value="DEHYDROGENASE_REDUCTASE SDR FAMILY MEMBER 7B"/>
    <property type="match status" value="1"/>
</dbReference>
<dbReference type="SMART" id="SM00822">
    <property type="entry name" value="PKS_KR"/>
    <property type="match status" value="1"/>
</dbReference>
<dbReference type="InterPro" id="IPR036291">
    <property type="entry name" value="NAD(P)-bd_dom_sf"/>
</dbReference>
<dbReference type="Proteomes" id="UP000240357">
    <property type="component" value="Unassembled WGS sequence"/>
</dbReference>
<dbReference type="Pfam" id="PF00106">
    <property type="entry name" value="adh_short"/>
    <property type="match status" value="1"/>
</dbReference>
<dbReference type="PRINTS" id="PR00081">
    <property type="entry name" value="GDHRDH"/>
</dbReference>
<evidence type="ECO:0000256" key="2">
    <source>
        <dbReference type="ARBA" id="ARBA00023002"/>
    </source>
</evidence>
<accession>A0A2T2YJ23</accession>
<evidence type="ECO:0000256" key="3">
    <source>
        <dbReference type="RuleBase" id="RU000363"/>
    </source>
</evidence>
<keyword evidence="2" id="KW-0560">Oxidoreductase</keyword>
<dbReference type="GO" id="GO:0016020">
    <property type="term" value="C:membrane"/>
    <property type="evidence" value="ECO:0007669"/>
    <property type="project" value="TreeGrafter"/>
</dbReference>
<protein>
    <submittedName>
        <fullName evidence="5">Short-chain dehydrogenase</fullName>
    </submittedName>
</protein>
<dbReference type="Gene3D" id="3.40.50.720">
    <property type="entry name" value="NAD(P)-binding Rossmann-like Domain"/>
    <property type="match status" value="1"/>
</dbReference>
<reference evidence="5 6" key="1">
    <citation type="submission" date="2018-03" db="EMBL/GenBank/DDBJ databases">
        <title>Adhaeribacter sp. HMF7605 Genome sequencing and assembly.</title>
        <authorList>
            <person name="Kang H."/>
            <person name="Kang J."/>
            <person name="Cha I."/>
            <person name="Kim H."/>
            <person name="Joh K."/>
        </authorList>
    </citation>
    <scope>NUCLEOTIDE SEQUENCE [LARGE SCALE GENOMIC DNA]</scope>
    <source>
        <strain evidence="5 6">HMF7605</strain>
    </source>
</reference>
<dbReference type="OrthoDB" id="9810734at2"/>